<reference evidence="1 2" key="1">
    <citation type="submission" date="2021-06" db="EMBL/GenBank/DDBJ databases">
        <authorList>
            <person name="Sun Q."/>
            <person name="Li D."/>
        </authorList>
    </citation>
    <scope>NUCLEOTIDE SEQUENCE [LARGE SCALE GENOMIC DNA]</scope>
    <source>
        <strain evidence="1 2">MSJ-4</strain>
    </source>
</reference>
<dbReference type="RefSeq" id="WP_216455444.1">
    <property type="nucleotide sequence ID" value="NZ_JAHLQL010000001.1"/>
</dbReference>
<organism evidence="1 2">
    <name type="scientific">Clostridium simiarum</name>
    <dbReference type="NCBI Taxonomy" id="2841506"/>
    <lineage>
        <taxon>Bacteria</taxon>
        <taxon>Bacillati</taxon>
        <taxon>Bacillota</taxon>
        <taxon>Clostridia</taxon>
        <taxon>Eubacteriales</taxon>
        <taxon>Clostridiaceae</taxon>
        <taxon>Clostridium</taxon>
    </lineage>
</organism>
<dbReference type="Proteomes" id="UP000736583">
    <property type="component" value="Unassembled WGS sequence"/>
</dbReference>
<accession>A0ABS6EVE2</accession>
<evidence type="ECO:0000313" key="2">
    <source>
        <dbReference type="Proteomes" id="UP000736583"/>
    </source>
</evidence>
<dbReference type="EMBL" id="JAHLQL010000001">
    <property type="protein sequence ID" value="MBU5590189.1"/>
    <property type="molecule type" value="Genomic_DNA"/>
</dbReference>
<sequence>MKKRISTILAVLLFSIMFLNSYKVEVFAKNITTKKCSSESAVDLRINQRKLWQDHVLWTRSFIVSDIAELEDKDKVLERLLRNQDEIGASIKPYYGEEASNKLASLLREHISLAGQVVDAAKSSNKEDLDKYNKLWYENADQIVNALSSLNPKWSKKELKDFMYKHLQFITDQTVARLNKDWKADIDAYDKGQDHMLKFADVISKGIIEQFPDKFK</sequence>
<proteinExistence type="predicted"/>
<name>A0ABS6EVE2_9CLOT</name>
<protein>
    <submittedName>
        <fullName evidence="1">Glycosyltransferase</fullName>
    </submittedName>
</protein>
<keyword evidence="2" id="KW-1185">Reference proteome</keyword>
<comment type="caution">
    <text evidence="1">The sequence shown here is derived from an EMBL/GenBank/DDBJ whole genome shotgun (WGS) entry which is preliminary data.</text>
</comment>
<gene>
    <name evidence="1" type="ORF">KQI89_00265</name>
</gene>
<evidence type="ECO:0000313" key="1">
    <source>
        <dbReference type="EMBL" id="MBU5590189.1"/>
    </source>
</evidence>